<accession>A0ABT1HD34</accession>
<dbReference type="PANTHER" id="PTHR43818:SF11">
    <property type="entry name" value="BCDNA.GH03377"/>
    <property type="match status" value="1"/>
</dbReference>
<dbReference type="InterPro" id="IPR050463">
    <property type="entry name" value="Gfo/Idh/MocA_oxidrdct_glycsds"/>
</dbReference>
<dbReference type="Gene3D" id="3.40.50.720">
    <property type="entry name" value="NAD(P)-binding Rossmann-like Domain"/>
    <property type="match status" value="1"/>
</dbReference>
<dbReference type="InterPro" id="IPR000683">
    <property type="entry name" value="Gfo/Idh/MocA-like_OxRdtase_N"/>
</dbReference>
<gene>
    <name evidence="4" type="ORF">LX13_001405</name>
</gene>
<protein>
    <submittedName>
        <fullName evidence="4">Dehydrogenase</fullName>
    </submittedName>
</protein>
<evidence type="ECO:0000259" key="3">
    <source>
        <dbReference type="Pfam" id="PF22685"/>
    </source>
</evidence>
<dbReference type="InterPro" id="IPR036291">
    <property type="entry name" value="NAD(P)-bd_dom_sf"/>
</dbReference>
<dbReference type="SUPFAM" id="SSF51735">
    <property type="entry name" value="NAD(P)-binding Rossmann-fold domains"/>
    <property type="match status" value="1"/>
</dbReference>
<proteinExistence type="predicted"/>
<dbReference type="Pfam" id="PF01408">
    <property type="entry name" value="GFO_IDH_MocA"/>
    <property type="match status" value="1"/>
</dbReference>
<feature type="domain" description="Gal80p-like C-terminal" evidence="3">
    <location>
        <begin position="134"/>
        <end position="275"/>
    </location>
</feature>
<comment type="caution">
    <text evidence="4">The sequence shown here is derived from an EMBL/GenBank/DDBJ whole genome shotgun (WGS) entry which is preliminary data.</text>
</comment>
<dbReference type="Gene3D" id="3.30.360.10">
    <property type="entry name" value="Dihydrodipicolinate Reductase, domain 2"/>
    <property type="match status" value="1"/>
</dbReference>
<evidence type="ECO:0000313" key="5">
    <source>
        <dbReference type="Proteomes" id="UP001206895"/>
    </source>
</evidence>
<evidence type="ECO:0000313" key="4">
    <source>
        <dbReference type="EMBL" id="MCP2175586.1"/>
    </source>
</evidence>
<sequence>MGRVLGVGIVGVNAERGWARDAHVPSVRAIDGLELVAVATRRQDSADAAARAFGAHRAYADPRELIDDPAVDIVTVAASVPAHHDLIVAAAAAGKHVYTEWPVGISTAETEAMVALDAPSLRHSAVGLQARRNPAVVVARDIISSGAVGRTLAVSVLSTTAGFGRSVSTDELYLENPETGMNLATIQAAHTIDLVRHLAGPIDSLSAQTTIQFPVLAVDGGPGVHQRTVPDHVAAVGRLADSGALTAEIVGGRPADDTPFRLSIVGEKSTLVLRGGAARGFQAGSLVLELDGRTVDLPDGPVATLPDSVVNVAGIYSALRDDIVNETHTAPGFEDALELNHLMDAIGDSARHGTRSSTSS</sequence>
<dbReference type="EMBL" id="JAMTCJ010000002">
    <property type="protein sequence ID" value="MCP2175586.1"/>
    <property type="molecule type" value="Genomic_DNA"/>
</dbReference>
<reference evidence="4 5" key="1">
    <citation type="submission" date="2022-06" db="EMBL/GenBank/DDBJ databases">
        <title>Genomic Encyclopedia of Archaeal and Bacterial Type Strains, Phase II (KMG-II): from individual species to whole genera.</title>
        <authorList>
            <person name="Goeker M."/>
        </authorList>
    </citation>
    <scope>NUCLEOTIDE SEQUENCE [LARGE SCALE GENOMIC DNA]</scope>
    <source>
        <strain evidence="4 5">DSM 44693</strain>
    </source>
</reference>
<dbReference type="SUPFAM" id="SSF55347">
    <property type="entry name" value="Glyceraldehyde-3-phosphate dehydrogenase-like, C-terminal domain"/>
    <property type="match status" value="1"/>
</dbReference>
<keyword evidence="1" id="KW-0560">Oxidoreductase</keyword>
<feature type="domain" description="Gfo/Idh/MocA-like oxidoreductase N-terminal" evidence="2">
    <location>
        <begin position="6"/>
        <end position="116"/>
    </location>
</feature>
<dbReference type="Proteomes" id="UP001206895">
    <property type="component" value="Unassembled WGS sequence"/>
</dbReference>
<evidence type="ECO:0000256" key="1">
    <source>
        <dbReference type="ARBA" id="ARBA00023002"/>
    </source>
</evidence>
<dbReference type="PANTHER" id="PTHR43818">
    <property type="entry name" value="BCDNA.GH03377"/>
    <property type="match status" value="1"/>
</dbReference>
<dbReference type="Pfam" id="PF22685">
    <property type="entry name" value="Gal80p_C-like"/>
    <property type="match status" value="1"/>
</dbReference>
<evidence type="ECO:0000259" key="2">
    <source>
        <dbReference type="Pfam" id="PF01408"/>
    </source>
</evidence>
<dbReference type="InterPro" id="IPR055080">
    <property type="entry name" value="Gal80p-like_C"/>
</dbReference>
<organism evidence="4 5">
    <name type="scientific">Williamsia maris</name>
    <dbReference type="NCBI Taxonomy" id="72806"/>
    <lineage>
        <taxon>Bacteria</taxon>
        <taxon>Bacillati</taxon>
        <taxon>Actinomycetota</taxon>
        <taxon>Actinomycetes</taxon>
        <taxon>Mycobacteriales</taxon>
        <taxon>Nocardiaceae</taxon>
        <taxon>Williamsia</taxon>
    </lineage>
</organism>
<dbReference type="RefSeq" id="WP_253660640.1">
    <property type="nucleotide sequence ID" value="NZ_BAAAJQ010000001.1"/>
</dbReference>
<name>A0ABT1HD34_9NOCA</name>
<keyword evidence="5" id="KW-1185">Reference proteome</keyword>